<dbReference type="Pfam" id="PF02055">
    <property type="entry name" value="Glyco_hydro_30"/>
    <property type="match status" value="1"/>
</dbReference>
<keyword evidence="3 4" id="KW-0378">Hydrolase</keyword>
<feature type="signal peptide" evidence="5">
    <location>
        <begin position="1"/>
        <end position="25"/>
    </location>
</feature>
<dbReference type="PANTHER" id="PTHR11069">
    <property type="entry name" value="GLUCOSYLCERAMIDASE"/>
    <property type="match status" value="1"/>
</dbReference>
<dbReference type="Proteomes" id="UP000600247">
    <property type="component" value="Unassembled WGS sequence"/>
</dbReference>
<reference evidence="7 8" key="1">
    <citation type="journal article" date="2014" name="Int. J. Syst. Evol. Microbiol.">
        <title>Complete genome sequence of Corynebacterium casei LMG S-19264T (=DSM 44701T), isolated from a smear-ripened cheese.</title>
        <authorList>
            <consortium name="US DOE Joint Genome Institute (JGI-PGF)"/>
            <person name="Walter F."/>
            <person name="Albersmeier A."/>
            <person name="Kalinowski J."/>
            <person name="Ruckert C."/>
        </authorList>
    </citation>
    <scope>NUCLEOTIDE SEQUENCE [LARGE SCALE GENOMIC DNA]</scope>
    <source>
        <strain evidence="7 8">CGMCC 1.15286</strain>
    </source>
</reference>
<feature type="chain" id="PRO_5038711988" description="CBM6 domain-containing protein" evidence="5">
    <location>
        <begin position="26"/>
        <end position="758"/>
    </location>
</feature>
<dbReference type="InterPro" id="IPR017853">
    <property type="entry name" value="GH"/>
</dbReference>
<comment type="caution">
    <text evidence="7">The sequence shown here is derived from an EMBL/GenBank/DDBJ whole genome shotgun (WGS) entry which is preliminary data.</text>
</comment>
<name>A0A917GVR4_9BACL</name>
<evidence type="ECO:0000256" key="3">
    <source>
        <dbReference type="ARBA" id="ARBA00022801"/>
    </source>
</evidence>
<evidence type="ECO:0000313" key="8">
    <source>
        <dbReference type="Proteomes" id="UP000600247"/>
    </source>
</evidence>
<dbReference type="GO" id="GO:0004348">
    <property type="term" value="F:glucosylceramidase activity"/>
    <property type="evidence" value="ECO:0007669"/>
    <property type="project" value="InterPro"/>
</dbReference>
<organism evidence="7 8">
    <name type="scientific">Paenibacillus radicis</name>
    <name type="common">ex Gao et al. 2016</name>
    <dbReference type="NCBI Taxonomy" id="1737354"/>
    <lineage>
        <taxon>Bacteria</taxon>
        <taxon>Bacillati</taxon>
        <taxon>Bacillota</taxon>
        <taxon>Bacilli</taxon>
        <taxon>Bacillales</taxon>
        <taxon>Paenibacillaceae</taxon>
        <taxon>Paenibacillus</taxon>
    </lineage>
</organism>
<dbReference type="SUPFAM" id="SSF51445">
    <property type="entry name" value="(Trans)glycosidases"/>
    <property type="match status" value="1"/>
</dbReference>
<dbReference type="InterPro" id="IPR008979">
    <property type="entry name" value="Galactose-bd-like_sf"/>
</dbReference>
<dbReference type="InterPro" id="IPR006584">
    <property type="entry name" value="Cellulose-bd_IV"/>
</dbReference>
<dbReference type="SUPFAM" id="SSF51011">
    <property type="entry name" value="Glycosyl hydrolase domain"/>
    <property type="match status" value="1"/>
</dbReference>
<dbReference type="InterPro" id="IPR033452">
    <property type="entry name" value="GH30_C"/>
</dbReference>
<dbReference type="PROSITE" id="PS51175">
    <property type="entry name" value="CBM6"/>
    <property type="match status" value="1"/>
</dbReference>
<gene>
    <name evidence="7" type="ORF">GCM10010918_08810</name>
</gene>
<evidence type="ECO:0000256" key="4">
    <source>
        <dbReference type="RuleBase" id="RU361188"/>
    </source>
</evidence>
<dbReference type="GO" id="GO:0006680">
    <property type="term" value="P:glucosylceramide catabolic process"/>
    <property type="evidence" value="ECO:0007669"/>
    <property type="project" value="TreeGrafter"/>
</dbReference>
<comment type="similarity">
    <text evidence="1 4">Belongs to the glycosyl hydrolase 30 family.</text>
</comment>
<keyword evidence="2 5" id="KW-0732">Signal</keyword>
<dbReference type="Gene3D" id="3.20.20.80">
    <property type="entry name" value="Glycosidases"/>
    <property type="match status" value="1"/>
</dbReference>
<evidence type="ECO:0000313" key="7">
    <source>
        <dbReference type="EMBL" id="GGG57983.1"/>
    </source>
</evidence>
<dbReference type="EMBL" id="BMHY01000001">
    <property type="protein sequence ID" value="GGG57983.1"/>
    <property type="molecule type" value="Genomic_DNA"/>
</dbReference>
<dbReference type="InterPro" id="IPR033453">
    <property type="entry name" value="Glyco_hydro_30_TIM-barrel"/>
</dbReference>
<dbReference type="Gene3D" id="2.60.120.260">
    <property type="entry name" value="Galactose-binding domain-like"/>
    <property type="match status" value="2"/>
</dbReference>
<dbReference type="InterPro" id="IPR003305">
    <property type="entry name" value="CenC_carb-bd"/>
</dbReference>
<dbReference type="Pfam" id="PF03422">
    <property type="entry name" value="CBM_6"/>
    <property type="match status" value="1"/>
</dbReference>
<sequence length="758" mass="80401">MANLFKGMAAAALVTSLLVTSLSIAKPEIAAAAGETVSVWRTNESLTEKLAPQSNLTFATDTASSTNTIFVDENSTFQTIDGFGASITDSSGYLMNQKLTAANRNTLMTNLFSPTSGIGISWLRQTMGASDFSHVGNYNYKPTPTSPFSIAQDEIDIIPLLQQARTLNSNLKIVASPWSPPGWMKNNNSMLGGDTATLKLEHYGDLATYFVNFIDAYAAKGVPIYAVTPNNEPRWASTGYPGLYMTPQEQANFVKNNLGPALSGKNVKIFAFDHNWDIDFVPAYYSDSAAASYTAGTAWHCYGGEATIMSTMHYLFPAKDTYETECTGGTWTDTTTGQFDVDMKNLTKTLRHWSKNFIAWNMALDTANGPTNGGCTTCTGLVTINQGTGAVTYGPSYYAMGHLSKYIVPGAVRIASTGYANGIHNLAAKNPDGSKVLVAYNETTSNNTFKVKWGGQSFTYTLPGKSAVTFKWSGTQSTTQTIIPNTYGLKASAYNEAFSIKPEATSDTGGGLDIGNASNGSWIMFKNVDLNGVTGVSARVANGYTTATSLEIRTGSPTGALLGTVPVGGTGGWQTWATNNAALTGAGGTQDVYVIYKGALNLNGISFTASSSTANLLLNPGFEAGSLSNWSEWRPAGQAVAQSADTDTPRTGSYKLTHFAATAYQQTTFQAVSVPNGTYKASVWVRSSGGQSALRLEASNYGGAILYSTNLTTGSTGTWVELVIDNINVTTGTITVGVHSNAAAGNWAAFDDFTLIKK</sequence>
<keyword evidence="4" id="KW-0326">Glycosidase</keyword>
<feature type="domain" description="CBM6" evidence="6">
    <location>
        <begin position="477"/>
        <end position="608"/>
    </location>
</feature>
<dbReference type="Pfam" id="PF17189">
    <property type="entry name" value="Glyco_hydro_30C"/>
    <property type="match status" value="1"/>
</dbReference>
<evidence type="ECO:0000259" key="6">
    <source>
        <dbReference type="PROSITE" id="PS51175"/>
    </source>
</evidence>
<accession>A0A917GVR4</accession>
<evidence type="ECO:0000256" key="2">
    <source>
        <dbReference type="ARBA" id="ARBA00022729"/>
    </source>
</evidence>
<dbReference type="GO" id="GO:0030246">
    <property type="term" value="F:carbohydrate binding"/>
    <property type="evidence" value="ECO:0007669"/>
    <property type="project" value="InterPro"/>
</dbReference>
<dbReference type="AlphaFoldDB" id="A0A917GVR4"/>
<keyword evidence="8" id="KW-1185">Reference proteome</keyword>
<dbReference type="Gene3D" id="2.60.40.1180">
    <property type="entry name" value="Golgi alpha-mannosidase II"/>
    <property type="match status" value="1"/>
</dbReference>
<proteinExistence type="inferred from homology"/>
<dbReference type="SMART" id="SM00606">
    <property type="entry name" value="CBD_IV"/>
    <property type="match status" value="1"/>
</dbReference>
<dbReference type="RefSeq" id="WP_188887675.1">
    <property type="nucleotide sequence ID" value="NZ_BMHY01000001.1"/>
</dbReference>
<evidence type="ECO:0000256" key="5">
    <source>
        <dbReference type="SAM" id="SignalP"/>
    </source>
</evidence>
<evidence type="ECO:0000256" key="1">
    <source>
        <dbReference type="ARBA" id="ARBA00005382"/>
    </source>
</evidence>
<dbReference type="PANTHER" id="PTHR11069:SF23">
    <property type="entry name" value="LYSOSOMAL ACID GLUCOSYLCERAMIDASE"/>
    <property type="match status" value="1"/>
</dbReference>
<dbReference type="CDD" id="cd04084">
    <property type="entry name" value="CBM6_xylanase-like"/>
    <property type="match status" value="1"/>
</dbReference>
<dbReference type="InterPro" id="IPR005084">
    <property type="entry name" value="CBM6"/>
</dbReference>
<dbReference type="Pfam" id="PF02018">
    <property type="entry name" value="CBM_4_9"/>
    <property type="match status" value="1"/>
</dbReference>
<protein>
    <recommendedName>
        <fullName evidence="6">CBM6 domain-containing protein</fullName>
    </recommendedName>
</protein>
<dbReference type="InterPro" id="IPR001139">
    <property type="entry name" value="Glyco_hydro_30"/>
</dbReference>
<dbReference type="GO" id="GO:0016020">
    <property type="term" value="C:membrane"/>
    <property type="evidence" value="ECO:0007669"/>
    <property type="project" value="GOC"/>
</dbReference>
<dbReference type="SUPFAM" id="SSF49785">
    <property type="entry name" value="Galactose-binding domain-like"/>
    <property type="match status" value="2"/>
</dbReference>
<dbReference type="InterPro" id="IPR013780">
    <property type="entry name" value="Glyco_hydro_b"/>
</dbReference>